<evidence type="ECO:0000313" key="1">
    <source>
        <dbReference type="Proteomes" id="UP000887565"/>
    </source>
</evidence>
<reference evidence="2" key="1">
    <citation type="submission" date="2022-11" db="UniProtKB">
        <authorList>
            <consortium name="WormBaseParasite"/>
        </authorList>
    </citation>
    <scope>IDENTIFICATION</scope>
</reference>
<evidence type="ECO:0000313" key="2">
    <source>
        <dbReference type="WBParaSite" id="nRc.2.0.1.t24147-RA"/>
    </source>
</evidence>
<dbReference type="AlphaFoldDB" id="A0A915JDA3"/>
<sequence length="193" mass="21812">MLKSQNPAHGASAPVIYLAFSRIASHCLHRHSVQYIYLKYWRKDLILPAFSENDDNDNVDDCLPSVVELLMNGCFSVDHCCGPEDVEFSTAPLSPLTVMFADAVELVKKKEVKRLAIHSEVMYVECISCYSHGNPTGSATVRVKSVSQSKSTLCALSDLKLKISISNYNKGKQRPKERRKEYLYMKYDAHKFT</sequence>
<dbReference type="WBParaSite" id="nRc.2.0.1.t24147-RA">
    <property type="protein sequence ID" value="nRc.2.0.1.t24147-RA"/>
    <property type="gene ID" value="nRc.2.0.1.g24147"/>
</dbReference>
<dbReference type="Proteomes" id="UP000887565">
    <property type="component" value="Unplaced"/>
</dbReference>
<proteinExistence type="predicted"/>
<organism evidence="1 2">
    <name type="scientific">Romanomermis culicivorax</name>
    <name type="common">Nematode worm</name>
    <dbReference type="NCBI Taxonomy" id="13658"/>
    <lineage>
        <taxon>Eukaryota</taxon>
        <taxon>Metazoa</taxon>
        <taxon>Ecdysozoa</taxon>
        <taxon>Nematoda</taxon>
        <taxon>Enoplea</taxon>
        <taxon>Dorylaimia</taxon>
        <taxon>Mermithida</taxon>
        <taxon>Mermithoidea</taxon>
        <taxon>Mermithidae</taxon>
        <taxon>Romanomermis</taxon>
    </lineage>
</organism>
<protein>
    <submittedName>
        <fullName evidence="2">Uncharacterized protein</fullName>
    </submittedName>
</protein>
<keyword evidence="1" id="KW-1185">Reference proteome</keyword>
<accession>A0A915JDA3</accession>
<name>A0A915JDA3_ROMCU</name>